<feature type="compositionally biased region" description="Polar residues" evidence="1">
    <location>
        <begin position="184"/>
        <end position="206"/>
    </location>
</feature>
<evidence type="ECO:0000313" key="3">
    <source>
        <dbReference type="Proteomes" id="UP001213504"/>
    </source>
</evidence>
<dbReference type="PROSITE" id="PS51257">
    <property type="entry name" value="PROKAR_LIPOPROTEIN"/>
    <property type="match status" value="1"/>
</dbReference>
<feature type="region of interest" description="Disordered" evidence="1">
    <location>
        <begin position="182"/>
        <end position="206"/>
    </location>
</feature>
<gene>
    <name evidence="2" type="ORF">P9A14_15280</name>
</gene>
<organism evidence="2 3">
    <name type="scientific">Gordonia hongkongensis</name>
    <dbReference type="NCBI Taxonomy" id="1701090"/>
    <lineage>
        <taxon>Bacteria</taxon>
        <taxon>Bacillati</taxon>
        <taxon>Actinomycetota</taxon>
        <taxon>Actinomycetes</taxon>
        <taxon>Mycobacteriales</taxon>
        <taxon>Gordoniaceae</taxon>
        <taxon>Gordonia</taxon>
    </lineage>
</organism>
<dbReference type="AlphaFoldDB" id="A0AAX3T3I7"/>
<reference evidence="2" key="1">
    <citation type="submission" date="2023-04" db="EMBL/GenBank/DDBJ databases">
        <title>Complete genome sequence of a phthalic acid esters degrading bacterial strain.</title>
        <authorList>
            <person name="Weng L."/>
            <person name="Jia Y."/>
            <person name="Ren L."/>
        </authorList>
    </citation>
    <scope>NUCLEOTIDE SEQUENCE</scope>
    <source>
        <strain evidence="2">RL-LY01</strain>
    </source>
</reference>
<sequence>MPDRGGAADGRRRGRAVRSATAATIALGAALSGACASTVDGAGAPAPGEVAVYRSELSASAAAEVRAEGVELCRESMASMVVMVRGFNAFVARLNAAQTYAGVGDLDEKARASLIAGADGIRPKITETSPAAVSTPARAFLASTARLENAISRELRAGLNPVSSEWSRTKQRLLDVCGTYTPLPATSSATPRPSVPATTSAERPGG</sequence>
<protein>
    <recommendedName>
        <fullName evidence="4">Lipoprotein</fullName>
    </recommendedName>
</protein>
<dbReference type="RefSeq" id="WP_058252049.1">
    <property type="nucleotide sequence ID" value="NZ_CBDRNE010000001.1"/>
</dbReference>
<dbReference type="Proteomes" id="UP001213504">
    <property type="component" value="Chromosome"/>
</dbReference>
<evidence type="ECO:0000313" key="2">
    <source>
        <dbReference type="EMBL" id="WFP23517.1"/>
    </source>
</evidence>
<accession>A0AAX3T3I7</accession>
<name>A0AAX3T3I7_9ACTN</name>
<proteinExistence type="predicted"/>
<evidence type="ECO:0000256" key="1">
    <source>
        <dbReference type="SAM" id="MobiDB-lite"/>
    </source>
</evidence>
<dbReference type="EMBL" id="CP121270">
    <property type="protein sequence ID" value="WFP23517.1"/>
    <property type="molecule type" value="Genomic_DNA"/>
</dbReference>
<evidence type="ECO:0008006" key="4">
    <source>
        <dbReference type="Google" id="ProtNLM"/>
    </source>
</evidence>